<dbReference type="Proteomes" id="UP000568380">
    <property type="component" value="Unassembled WGS sequence"/>
</dbReference>
<dbReference type="AlphaFoldDB" id="A0A7W8A337"/>
<keyword evidence="4" id="KW-1185">Reference proteome</keyword>
<feature type="transmembrane region" description="Helical" evidence="2">
    <location>
        <begin position="33"/>
        <end position="54"/>
    </location>
</feature>
<sequence>MVGEARHRSAGAPRGWYAGLAQDRRFRLLRTRFYRLAIGIVASFLGWYFLYIWLSAFAREFMARPVVGNINVALLLGVLQFVSTFALAWRYSRYARRMLDPLSEQLREEAAAMEAEREHAERLAAERQRIESWAPPRRNAAHRRTREGRS</sequence>
<feature type="region of interest" description="Disordered" evidence="1">
    <location>
        <begin position="117"/>
        <end position="150"/>
    </location>
</feature>
<keyword evidence="2" id="KW-0472">Membrane</keyword>
<dbReference type="PANTHER" id="PTHR38441">
    <property type="entry name" value="INTEGRAL MEMBRANE PROTEIN-RELATED"/>
    <property type="match status" value="1"/>
</dbReference>
<evidence type="ECO:0000313" key="3">
    <source>
        <dbReference type="EMBL" id="MBB5078712.1"/>
    </source>
</evidence>
<name>A0A7W8A337_9ACTN</name>
<feature type="compositionally biased region" description="Basic and acidic residues" evidence="1">
    <location>
        <begin position="117"/>
        <end position="130"/>
    </location>
</feature>
<evidence type="ECO:0000313" key="4">
    <source>
        <dbReference type="Proteomes" id="UP000568380"/>
    </source>
</evidence>
<reference evidence="3 4" key="1">
    <citation type="submission" date="2020-08" db="EMBL/GenBank/DDBJ databases">
        <title>Genomic Encyclopedia of Type Strains, Phase IV (KMG-IV): sequencing the most valuable type-strain genomes for metagenomic binning, comparative biology and taxonomic classification.</title>
        <authorList>
            <person name="Goeker M."/>
        </authorList>
    </citation>
    <scope>NUCLEOTIDE SEQUENCE [LARGE SCALE GENOMIC DNA]</scope>
    <source>
        <strain evidence="3 4">DSM 45385</strain>
    </source>
</reference>
<comment type="caution">
    <text evidence="3">The sequence shown here is derived from an EMBL/GenBank/DDBJ whole genome shotgun (WGS) entry which is preliminary data.</text>
</comment>
<dbReference type="RefSeq" id="WP_184963677.1">
    <property type="nucleotide sequence ID" value="NZ_JACHIN010000005.1"/>
</dbReference>
<feature type="compositionally biased region" description="Basic residues" evidence="1">
    <location>
        <begin position="139"/>
        <end position="150"/>
    </location>
</feature>
<accession>A0A7W8A337</accession>
<evidence type="ECO:0000256" key="1">
    <source>
        <dbReference type="SAM" id="MobiDB-lite"/>
    </source>
</evidence>
<dbReference type="EMBL" id="JACHIN010000005">
    <property type="protein sequence ID" value="MBB5078712.1"/>
    <property type="molecule type" value="Genomic_DNA"/>
</dbReference>
<dbReference type="PANTHER" id="PTHR38441:SF1">
    <property type="entry name" value="MEMBRANE PROTEIN"/>
    <property type="match status" value="1"/>
</dbReference>
<organism evidence="3 4">
    <name type="scientific">Nonomuraea endophytica</name>
    <dbReference type="NCBI Taxonomy" id="714136"/>
    <lineage>
        <taxon>Bacteria</taxon>
        <taxon>Bacillati</taxon>
        <taxon>Actinomycetota</taxon>
        <taxon>Actinomycetes</taxon>
        <taxon>Streptosporangiales</taxon>
        <taxon>Streptosporangiaceae</taxon>
        <taxon>Nonomuraea</taxon>
    </lineage>
</organism>
<dbReference type="InterPro" id="IPR007436">
    <property type="entry name" value="DUF485"/>
</dbReference>
<keyword evidence="2" id="KW-0812">Transmembrane</keyword>
<keyword evidence="2" id="KW-1133">Transmembrane helix</keyword>
<gene>
    <name evidence="3" type="ORF">HNR40_004198</name>
</gene>
<protein>
    <submittedName>
        <fullName evidence="3">Uncharacterized membrane protein (DUF485 family)</fullName>
    </submittedName>
</protein>
<dbReference type="Pfam" id="PF04341">
    <property type="entry name" value="DUF485"/>
    <property type="match status" value="1"/>
</dbReference>
<proteinExistence type="predicted"/>
<evidence type="ECO:0000256" key="2">
    <source>
        <dbReference type="SAM" id="Phobius"/>
    </source>
</evidence>
<feature type="transmembrane region" description="Helical" evidence="2">
    <location>
        <begin position="66"/>
        <end position="89"/>
    </location>
</feature>